<dbReference type="EnsemblProtists" id="HpaT800510">
    <property type="protein sequence ID" value="HpaP800510"/>
    <property type="gene ID" value="HpaG800510"/>
</dbReference>
<dbReference type="PROSITE" id="PS51411">
    <property type="entry name" value="PSP1_C"/>
    <property type="match status" value="1"/>
</dbReference>
<accession>M4B2L2</accession>
<protein>
    <recommendedName>
        <fullName evidence="2">PSP1 C-terminal domain-containing protein</fullName>
    </recommendedName>
</protein>
<evidence type="ECO:0000313" key="4">
    <source>
        <dbReference type="Proteomes" id="UP000011713"/>
    </source>
</evidence>
<dbReference type="AlphaFoldDB" id="M4B2L2"/>
<organism evidence="3 4">
    <name type="scientific">Hyaloperonospora arabidopsidis (strain Emoy2)</name>
    <name type="common">Downy mildew agent</name>
    <name type="synonym">Peronospora arabidopsidis</name>
    <dbReference type="NCBI Taxonomy" id="559515"/>
    <lineage>
        <taxon>Eukaryota</taxon>
        <taxon>Sar</taxon>
        <taxon>Stramenopiles</taxon>
        <taxon>Oomycota</taxon>
        <taxon>Peronosporomycetes</taxon>
        <taxon>Peronosporales</taxon>
        <taxon>Peronosporaceae</taxon>
        <taxon>Hyaloperonospora</taxon>
    </lineage>
</organism>
<feature type="region of interest" description="Disordered" evidence="1">
    <location>
        <begin position="472"/>
        <end position="493"/>
    </location>
</feature>
<keyword evidence="4" id="KW-1185">Reference proteome</keyword>
<dbReference type="Pfam" id="PF04468">
    <property type="entry name" value="PSP1"/>
    <property type="match status" value="1"/>
</dbReference>
<dbReference type="NCBIfam" id="NF041131">
    <property type="entry name" value="RicT_YaaT_fam"/>
    <property type="match status" value="1"/>
</dbReference>
<evidence type="ECO:0000259" key="2">
    <source>
        <dbReference type="PROSITE" id="PS51411"/>
    </source>
</evidence>
<feature type="region of interest" description="Disordered" evidence="1">
    <location>
        <begin position="190"/>
        <end position="226"/>
    </location>
</feature>
<dbReference type="PANTHER" id="PTHR43830:SF3">
    <property type="entry name" value="PROTEIN PSP1"/>
    <property type="match status" value="1"/>
</dbReference>
<dbReference type="InterPro" id="IPR007557">
    <property type="entry name" value="PSP1_C"/>
</dbReference>
<feature type="compositionally biased region" description="Polar residues" evidence="1">
    <location>
        <begin position="17"/>
        <end position="37"/>
    </location>
</feature>
<dbReference type="VEuPathDB" id="FungiDB:HpaG800510"/>
<feature type="region of interest" description="Disordered" evidence="1">
    <location>
        <begin position="1"/>
        <end position="87"/>
    </location>
</feature>
<reference evidence="4" key="1">
    <citation type="journal article" date="2010" name="Science">
        <title>Signatures of adaptation to obligate biotrophy in the Hyaloperonospora arabidopsidis genome.</title>
        <authorList>
            <person name="Baxter L."/>
            <person name="Tripathy S."/>
            <person name="Ishaque N."/>
            <person name="Boot N."/>
            <person name="Cabral A."/>
            <person name="Kemen E."/>
            <person name="Thines M."/>
            <person name="Ah-Fong A."/>
            <person name="Anderson R."/>
            <person name="Badejoko W."/>
            <person name="Bittner-Eddy P."/>
            <person name="Boore J.L."/>
            <person name="Chibucos M.C."/>
            <person name="Coates M."/>
            <person name="Dehal P."/>
            <person name="Delehaunty K."/>
            <person name="Dong S."/>
            <person name="Downton P."/>
            <person name="Dumas B."/>
            <person name="Fabro G."/>
            <person name="Fronick C."/>
            <person name="Fuerstenberg S.I."/>
            <person name="Fulton L."/>
            <person name="Gaulin E."/>
            <person name="Govers F."/>
            <person name="Hughes L."/>
            <person name="Humphray S."/>
            <person name="Jiang R.H."/>
            <person name="Judelson H."/>
            <person name="Kamoun S."/>
            <person name="Kyung K."/>
            <person name="Meijer H."/>
            <person name="Minx P."/>
            <person name="Morris P."/>
            <person name="Nelson J."/>
            <person name="Phuntumart V."/>
            <person name="Qutob D."/>
            <person name="Rehmany A."/>
            <person name="Rougon-Cardoso A."/>
            <person name="Ryden P."/>
            <person name="Torto-Alalibo T."/>
            <person name="Studholme D."/>
            <person name="Wang Y."/>
            <person name="Win J."/>
            <person name="Wood J."/>
            <person name="Clifton S.W."/>
            <person name="Rogers J."/>
            <person name="Van den Ackerveken G."/>
            <person name="Jones J.D."/>
            <person name="McDowell J.M."/>
            <person name="Beynon J."/>
            <person name="Tyler B.M."/>
        </authorList>
    </citation>
    <scope>NUCLEOTIDE SEQUENCE [LARGE SCALE GENOMIC DNA]</scope>
    <source>
        <strain evidence="4">Emoy2</strain>
    </source>
</reference>
<feature type="region of interest" description="Disordered" evidence="1">
    <location>
        <begin position="418"/>
        <end position="454"/>
    </location>
</feature>
<proteinExistence type="predicted"/>
<dbReference type="HOGENOM" id="CLU_025106_0_0_1"/>
<dbReference type="Proteomes" id="UP000011713">
    <property type="component" value="Unassembled WGS sequence"/>
</dbReference>
<feature type="compositionally biased region" description="Basic residues" evidence="1">
    <location>
        <begin position="1"/>
        <end position="10"/>
    </location>
</feature>
<dbReference type="OMA" id="KPRGMSM"/>
<feature type="compositionally biased region" description="Low complexity" evidence="1">
    <location>
        <begin position="202"/>
        <end position="211"/>
    </location>
</feature>
<dbReference type="PANTHER" id="PTHR43830">
    <property type="entry name" value="PROTEIN PSP1"/>
    <property type="match status" value="1"/>
</dbReference>
<sequence length="754" mass="83618">MERVMHRTRHSSLDVVDSSTASSQEEWSEFLSTSMMALSTADPDASPSSLGIPPPKRPCPVQHPSRDTRISRRAAKPRGMSMNEVLSPPLPLSVDAWRPLGRRVASPPPTLTRSSSSSSLDSTSPLSVLPEARTGPPGQVLDAQLPTTFGHLEDSSSLDENAGNVTDRELKHVASFRGVVSSCLSSSGSSLYDSSSSDDDQQQQQEGLASSTTHLLSGSVRAPPPPVDLSYADSCLPVLSQLPHPPRSISVDSGSGGLASSLLHVKSPVLGSRKDSQTWQLQDEEFLMTSPRFETSLSNRDGEQVDLFCEKSVGSLLSTEAGDQYDTKYRGHPRLTKDSRASSVDFTLGRRDEVSPPLPPPQEPYQRLRARSFSYSATYGASMHDPFSKQQFTSMPLHQQHPQSMMGPDLPYTLRSFHSGSGMMQPGQPQLQPPPAGARPPRGSIRTDSSMRQYQYGPPMPYRRYSDAFAMPTYPDSYPGDQQENHHSRQGNTGRVMRSYSMEYGSYPSARQVRSQSMEGVQLFASAPPMEYSPSLSRSNSAGVVFDWSRGNMDTAPPLPPDVRPLGSNGASHFPSPPPEAYYDVEFKRGRQEVFAGRAMYEPGDYVKVEADRGEDIGRIVRRVTDVSKGFPVNEPGSSGEECTGRNKRHDLPTKKIMCVASQRELEVLNGQRKEEYEVFEVCRSKVRQRLLPMNVIDAEYQFDRHKLTFFFEADRRIDFRELVRDLFAIYKTRIWLQQVIPSGKKPGCEPDTR</sequence>
<dbReference type="InterPro" id="IPR047767">
    <property type="entry name" value="PSP1-like"/>
</dbReference>
<dbReference type="eggNOG" id="KOG4679">
    <property type="taxonomic scope" value="Eukaryota"/>
</dbReference>
<dbReference type="InParanoid" id="M4B2L2"/>
<feature type="domain" description="PSP1 C-terminal" evidence="2">
    <location>
        <begin position="655"/>
        <end position="740"/>
    </location>
</feature>
<feature type="region of interest" description="Disordered" evidence="1">
    <location>
        <begin position="328"/>
        <end position="365"/>
    </location>
</feature>
<evidence type="ECO:0000313" key="3">
    <source>
        <dbReference type="EnsemblProtists" id="HpaP800510"/>
    </source>
</evidence>
<feature type="region of interest" description="Disordered" evidence="1">
    <location>
        <begin position="101"/>
        <end position="143"/>
    </location>
</feature>
<feature type="compositionally biased region" description="Basic and acidic residues" evidence="1">
    <location>
        <begin position="328"/>
        <end position="340"/>
    </location>
</feature>
<feature type="compositionally biased region" description="Low complexity" evidence="1">
    <location>
        <begin position="111"/>
        <end position="130"/>
    </location>
</feature>
<reference evidence="3" key="2">
    <citation type="submission" date="2015-06" db="UniProtKB">
        <authorList>
            <consortium name="EnsemblProtists"/>
        </authorList>
    </citation>
    <scope>IDENTIFICATION</scope>
    <source>
        <strain evidence="3">Emoy2</strain>
    </source>
</reference>
<dbReference type="GO" id="GO:0005737">
    <property type="term" value="C:cytoplasm"/>
    <property type="evidence" value="ECO:0007669"/>
    <property type="project" value="TreeGrafter"/>
</dbReference>
<evidence type="ECO:0000256" key="1">
    <source>
        <dbReference type="SAM" id="MobiDB-lite"/>
    </source>
</evidence>
<name>M4B2L2_HYAAE</name>
<dbReference type="EMBL" id="JH597777">
    <property type="status" value="NOT_ANNOTATED_CDS"/>
    <property type="molecule type" value="Genomic_DNA"/>
</dbReference>